<gene>
    <name evidence="4" type="ORF">DSM106044_01488</name>
</gene>
<dbReference type="STRING" id="180332.GCA_000797495_04798"/>
<keyword evidence="2" id="KW-0472">Membrane</keyword>
<dbReference type="Proteomes" id="UP000306509">
    <property type="component" value="Unassembled WGS sequence"/>
</dbReference>
<dbReference type="GO" id="GO:0016887">
    <property type="term" value="F:ATP hydrolysis activity"/>
    <property type="evidence" value="ECO:0007669"/>
    <property type="project" value="InterPro"/>
</dbReference>
<dbReference type="PANTHER" id="PTHR41259">
    <property type="entry name" value="DOUBLE-STRAND BREAK REPAIR RAD50 ATPASE, PUTATIVE-RELATED"/>
    <property type="match status" value="1"/>
</dbReference>
<feature type="transmembrane region" description="Helical" evidence="2">
    <location>
        <begin position="260"/>
        <end position="277"/>
    </location>
</feature>
<evidence type="ECO:0000256" key="1">
    <source>
        <dbReference type="SAM" id="Coils"/>
    </source>
</evidence>
<reference evidence="4 5" key="1">
    <citation type="journal article" date="2019" name="Anaerobe">
        <title>Detection of Robinsoniella peoriensis in multiple bone samples of a trauma patient.</title>
        <authorList>
            <person name="Schrottner P."/>
            <person name="Hartwich K."/>
            <person name="Bunk B."/>
            <person name="Schober I."/>
            <person name="Helbig S."/>
            <person name="Rudolph W.W."/>
            <person name="Gunzer F."/>
        </authorList>
    </citation>
    <scope>NUCLEOTIDE SEQUENCE [LARGE SCALE GENOMIC DNA]</scope>
    <source>
        <strain evidence="4 5">DSM 106044</strain>
    </source>
</reference>
<evidence type="ECO:0000259" key="3">
    <source>
        <dbReference type="Pfam" id="PF13476"/>
    </source>
</evidence>
<dbReference type="EMBL" id="QGQD01000036">
    <property type="protein sequence ID" value="TLD01509.1"/>
    <property type="molecule type" value="Genomic_DNA"/>
</dbReference>
<keyword evidence="2" id="KW-1133">Transmembrane helix</keyword>
<accession>A0A4U8QA76</accession>
<keyword evidence="5" id="KW-1185">Reference proteome</keyword>
<dbReference type="PANTHER" id="PTHR41259:SF1">
    <property type="entry name" value="DOUBLE-STRAND BREAK REPAIR RAD50 ATPASE, PUTATIVE-RELATED"/>
    <property type="match status" value="1"/>
</dbReference>
<dbReference type="AlphaFoldDB" id="A0A4U8QA76"/>
<keyword evidence="1" id="KW-0175">Coiled coil</keyword>
<feature type="domain" description="Rad50/SbcC-type AAA" evidence="3">
    <location>
        <begin position="5"/>
        <end position="243"/>
    </location>
</feature>
<feature type="coiled-coil region" evidence="1">
    <location>
        <begin position="176"/>
        <end position="218"/>
    </location>
</feature>
<dbReference type="InterPro" id="IPR038729">
    <property type="entry name" value="Rad50/SbcC_AAA"/>
</dbReference>
<feature type="transmembrane region" description="Helical" evidence="2">
    <location>
        <begin position="283"/>
        <end position="301"/>
    </location>
</feature>
<sequence>MRILELQIRNFGKFRDQIITFHEGINIIYGENEMGKSTIHAFIRGMLFGIDKMRGRAARNDEYTIRQPWDNPGYFAGAMRFESGGKIFRIERNFNKLEKKALLICESDGEELDIIHGDLQMLMEGLNETAFRNTIFIRQNSSKTDEGLAAELRNYMANFESAGDDEINVVKAIETLKDKQRECAVKKKQQDEVRSERLEQVQIKLDYVEQEIRGLQKQQEDGTIKLQELRSMEAREGLAEQEKRARMEARNREEIKMLKIRQICLFTAAGIAVLMGILLKPLWLKMALGIAAVLLFAYCWYTNRYSRNREQESRQSGSGASKASQKMVWNLERIQEELHEKRVLLENLKENQADILAEKADSNRIQNDIEALEIAISTIQDISREIYKESARKLNHTASDILKEVTGGNYTSIYLDANMQVRINTPQKLLYLEQVSRGTMDQIYFALRMAAAQLFLSGEKMPLIFDDAFVMYDEQRLKRTLKWLYKSDSQVLLFTCHKREGAILEEIRREECFVQK</sequence>
<dbReference type="SUPFAM" id="SSF52540">
    <property type="entry name" value="P-loop containing nucleoside triphosphate hydrolases"/>
    <property type="match status" value="1"/>
</dbReference>
<dbReference type="Gene3D" id="3.40.50.300">
    <property type="entry name" value="P-loop containing nucleotide triphosphate hydrolases"/>
    <property type="match status" value="2"/>
</dbReference>
<dbReference type="GO" id="GO:0006302">
    <property type="term" value="P:double-strand break repair"/>
    <property type="evidence" value="ECO:0007669"/>
    <property type="project" value="InterPro"/>
</dbReference>
<keyword evidence="2" id="KW-0812">Transmembrane</keyword>
<comment type="caution">
    <text evidence="4">The sequence shown here is derived from an EMBL/GenBank/DDBJ whole genome shotgun (WGS) entry which is preliminary data.</text>
</comment>
<evidence type="ECO:0000256" key="2">
    <source>
        <dbReference type="SAM" id="Phobius"/>
    </source>
</evidence>
<proteinExistence type="predicted"/>
<name>A0A4U8QA76_9FIRM</name>
<protein>
    <submittedName>
        <fullName evidence="4">Chromosome segregation protein</fullName>
    </submittedName>
</protein>
<evidence type="ECO:0000313" key="5">
    <source>
        <dbReference type="Proteomes" id="UP000306509"/>
    </source>
</evidence>
<dbReference type="InterPro" id="IPR027417">
    <property type="entry name" value="P-loop_NTPase"/>
</dbReference>
<dbReference type="Pfam" id="PF13476">
    <property type="entry name" value="AAA_23"/>
    <property type="match status" value="1"/>
</dbReference>
<evidence type="ECO:0000313" key="4">
    <source>
        <dbReference type="EMBL" id="TLD01509.1"/>
    </source>
</evidence>
<organism evidence="4 5">
    <name type="scientific">Robinsoniella peoriensis</name>
    <dbReference type="NCBI Taxonomy" id="180332"/>
    <lineage>
        <taxon>Bacteria</taxon>
        <taxon>Bacillati</taxon>
        <taxon>Bacillota</taxon>
        <taxon>Clostridia</taxon>
        <taxon>Lachnospirales</taxon>
        <taxon>Lachnospiraceae</taxon>
        <taxon>Robinsoniella</taxon>
    </lineage>
</organism>